<dbReference type="RefSeq" id="WP_192039158.1">
    <property type="nucleotide sequence ID" value="NZ_JACYWE010000005.1"/>
</dbReference>
<feature type="region of interest" description="Disordered" evidence="1">
    <location>
        <begin position="68"/>
        <end position="90"/>
    </location>
</feature>
<keyword evidence="3" id="KW-1185">Reference proteome</keyword>
<gene>
    <name evidence="2" type="ORF">HT102_09310</name>
</gene>
<evidence type="ECO:0000313" key="2">
    <source>
        <dbReference type="EMBL" id="MBD8506683.1"/>
    </source>
</evidence>
<proteinExistence type="predicted"/>
<name>A0A927JCN1_9ACTN</name>
<dbReference type="EMBL" id="JACYWE010000005">
    <property type="protein sequence ID" value="MBD8506683.1"/>
    <property type="molecule type" value="Genomic_DNA"/>
</dbReference>
<sequence length="90" mass="9931">MSTRFPRISKRREAQPVVQPVADYGFLGPRSVTWKAWGHAATPILGLQRWMGALSGFDQPDLVDLAVRPAVPRGPDPGAGPRTMRIRPSR</sequence>
<dbReference type="AlphaFoldDB" id="A0A927JCN1"/>
<evidence type="ECO:0000313" key="3">
    <source>
        <dbReference type="Proteomes" id="UP000642993"/>
    </source>
</evidence>
<accession>A0A927JCN1</accession>
<evidence type="ECO:0000256" key="1">
    <source>
        <dbReference type="SAM" id="MobiDB-lite"/>
    </source>
</evidence>
<organism evidence="2 3">
    <name type="scientific">Lolliginicoccus lacisalsi</name>
    <dbReference type="NCBI Taxonomy" id="2742202"/>
    <lineage>
        <taxon>Bacteria</taxon>
        <taxon>Bacillati</taxon>
        <taxon>Actinomycetota</taxon>
        <taxon>Actinomycetes</taxon>
        <taxon>Mycobacteriales</taxon>
        <taxon>Hoyosellaceae</taxon>
        <taxon>Lolliginicoccus</taxon>
    </lineage>
</organism>
<reference evidence="2" key="1">
    <citation type="submission" date="2020-09" db="EMBL/GenBank/DDBJ databases">
        <title>Hoyosella lacisalsi sp. nov., a halotolerant actinobacterium isolated from soil of Lake Gudzhirganskoe.</title>
        <authorList>
            <person name="Yang Q."/>
            <person name="Guo P.Y."/>
            <person name="Liu S.W."/>
            <person name="Li F.N."/>
            <person name="Sun C.H."/>
        </authorList>
    </citation>
    <scope>NUCLEOTIDE SEQUENCE</scope>
    <source>
        <strain evidence="2">G463</strain>
    </source>
</reference>
<dbReference type="Proteomes" id="UP000642993">
    <property type="component" value="Unassembled WGS sequence"/>
</dbReference>
<comment type="caution">
    <text evidence="2">The sequence shown here is derived from an EMBL/GenBank/DDBJ whole genome shotgun (WGS) entry which is preliminary data.</text>
</comment>
<protein>
    <submittedName>
        <fullName evidence="2">Uncharacterized protein</fullName>
    </submittedName>
</protein>